<sequence length="303" mass="34105">MFHTPIPALLLVCTPDILPVVSLTSKHGHSAKIYSPQAGPKRTLKAIDITNKQLGTIPALWVQVAEPRVPVPSLRKSVSSSTSLRAAELIPLLRKKIAMLPGGRTRTGGPILCFPANTHADELPLEDLYLLVRYLTYLPDDNVKKLGFTVIIDMRSGTTWHSVKPILRVIEECIGGNVAMAYIIKPDKFFEKQKAQMALGKYSFETQLVSVESLFNEVDPSQLTADLEGSLPYSHSEWIQIRCCLEDFFMFAHDMSDKFGQLYCFLDRKQNPETVEESKRSLEEHRSLRLKVLFLSCAFNRPC</sequence>
<dbReference type="Pfam" id="PF13716">
    <property type="entry name" value="CRAL_TRIO_2"/>
    <property type="match status" value="1"/>
</dbReference>
<dbReference type="PANTHER" id="PTHR22826">
    <property type="entry name" value="RHO GUANINE EXCHANGE FACTOR-RELATED"/>
    <property type="match status" value="1"/>
</dbReference>
<dbReference type="OrthoDB" id="10256089at2759"/>
<name>A0A3P7NZ66_DIBLA</name>
<evidence type="ECO:0000313" key="3">
    <source>
        <dbReference type="EMBL" id="VDN10886.1"/>
    </source>
</evidence>
<dbReference type="EMBL" id="UYRU01050220">
    <property type="protein sequence ID" value="VDN10886.1"/>
    <property type="molecule type" value="Genomic_DNA"/>
</dbReference>
<evidence type="ECO:0000313" key="4">
    <source>
        <dbReference type="Proteomes" id="UP000281553"/>
    </source>
</evidence>
<dbReference type="GO" id="GO:0005085">
    <property type="term" value="F:guanyl-nucleotide exchange factor activity"/>
    <property type="evidence" value="ECO:0007669"/>
    <property type="project" value="UniProtKB-KW"/>
</dbReference>
<organism evidence="3 4">
    <name type="scientific">Dibothriocephalus latus</name>
    <name type="common">Fish tapeworm</name>
    <name type="synonym">Diphyllobothrium latum</name>
    <dbReference type="NCBI Taxonomy" id="60516"/>
    <lineage>
        <taxon>Eukaryota</taxon>
        <taxon>Metazoa</taxon>
        <taxon>Spiralia</taxon>
        <taxon>Lophotrochozoa</taxon>
        <taxon>Platyhelminthes</taxon>
        <taxon>Cestoda</taxon>
        <taxon>Eucestoda</taxon>
        <taxon>Diphyllobothriidea</taxon>
        <taxon>Diphyllobothriidae</taxon>
        <taxon>Dibothriocephalus</taxon>
    </lineage>
</organism>
<accession>A0A3P7NZ66</accession>
<keyword evidence="1" id="KW-0344">Guanine-nucleotide releasing factor</keyword>
<dbReference type="PANTHER" id="PTHR22826:SF106">
    <property type="entry name" value="TRIO, ISOFORM A"/>
    <property type="match status" value="1"/>
</dbReference>
<dbReference type="Gene3D" id="3.40.525.10">
    <property type="entry name" value="CRAL-TRIO lipid binding domain"/>
    <property type="match status" value="1"/>
</dbReference>
<dbReference type="SMART" id="SM00516">
    <property type="entry name" value="SEC14"/>
    <property type="match status" value="1"/>
</dbReference>
<dbReference type="GO" id="GO:0005737">
    <property type="term" value="C:cytoplasm"/>
    <property type="evidence" value="ECO:0007669"/>
    <property type="project" value="TreeGrafter"/>
</dbReference>
<proteinExistence type="predicted"/>
<dbReference type="Proteomes" id="UP000281553">
    <property type="component" value="Unassembled WGS sequence"/>
</dbReference>
<dbReference type="GO" id="GO:0019898">
    <property type="term" value="C:extrinsic component of membrane"/>
    <property type="evidence" value="ECO:0007669"/>
    <property type="project" value="TreeGrafter"/>
</dbReference>
<gene>
    <name evidence="3" type="ORF">DILT_LOCUS6717</name>
</gene>
<dbReference type="AlphaFoldDB" id="A0A3P7NZ66"/>
<dbReference type="InterPro" id="IPR051336">
    <property type="entry name" value="RhoGEF_Guanine_NuclExch_SF"/>
</dbReference>
<keyword evidence="4" id="KW-1185">Reference proteome</keyword>
<evidence type="ECO:0000256" key="1">
    <source>
        <dbReference type="ARBA" id="ARBA00022658"/>
    </source>
</evidence>
<reference evidence="3 4" key="1">
    <citation type="submission" date="2018-11" db="EMBL/GenBank/DDBJ databases">
        <authorList>
            <consortium name="Pathogen Informatics"/>
        </authorList>
    </citation>
    <scope>NUCLEOTIDE SEQUENCE [LARGE SCALE GENOMIC DNA]</scope>
</reference>
<evidence type="ECO:0000259" key="2">
    <source>
        <dbReference type="SMART" id="SM00516"/>
    </source>
</evidence>
<protein>
    <recommendedName>
        <fullName evidence="2">CRAL-TRIO domain-containing protein</fullName>
    </recommendedName>
</protein>
<feature type="domain" description="CRAL-TRIO" evidence="2">
    <location>
        <begin position="92"/>
        <end position="232"/>
    </location>
</feature>
<dbReference type="InterPro" id="IPR001251">
    <property type="entry name" value="CRAL-TRIO_dom"/>
</dbReference>
<dbReference type="InterPro" id="IPR036865">
    <property type="entry name" value="CRAL-TRIO_dom_sf"/>
</dbReference>